<keyword evidence="7" id="KW-0057">Aromatic amino acid biosynthesis</keyword>
<organism evidence="11">
    <name type="scientific">hydrothermal vent metagenome</name>
    <dbReference type="NCBI Taxonomy" id="652676"/>
    <lineage>
        <taxon>unclassified sequences</taxon>
        <taxon>metagenomes</taxon>
        <taxon>ecological metagenomes</taxon>
    </lineage>
</organism>
<comment type="pathway">
    <text evidence="2">Amino-acid biosynthesis; L-tryptophan biosynthesis; L-tryptophan from chorismate: step 5/5.</text>
</comment>
<evidence type="ECO:0000256" key="8">
    <source>
        <dbReference type="ARBA" id="ARBA00023239"/>
    </source>
</evidence>
<evidence type="ECO:0000256" key="7">
    <source>
        <dbReference type="ARBA" id="ARBA00023141"/>
    </source>
</evidence>
<evidence type="ECO:0000256" key="9">
    <source>
        <dbReference type="ARBA" id="ARBA00049047"/>
    </source>
</evidence>
<protein>
    <recommendedName>
        <fullName evidence="3">tryptophan synthase</fullName>
        <ecNumber evidence="3">4.2.1.20</ecNumber>
    </recommendedName>
</protein>
<name>A0A160V8J7_9ZZZZ</name>
<dbReference type="InterPro" id="IPR006653">
    <property type="entry name" value="Trp_synth_b_CS"/>
</dbReference>
<dbReference type="Gene3D" id="3.40.50.1100">
    <property type="match status" value="2"/>
</dbReference>
<dbReference type="EMBL" id="FAXA01000224">
    <property type="protein sequence ID" value="CUV02304.1"/>
    <property type="molecule type" value="Genomic_DNA"/>
</dbReference>
<proteinExistence type="predicted"/>
<accession>A0A160V8J7</accession>
<evidence type="ECO:0000256" key="2">
    <source>
        <dbReference type="ARBA" id="ARBA00004733"/>
    </source>
</evidence>
<dbReference type="EC" id="4.2.1.20" evidence="3"/>
<dbReference type="Pfam" id="PF00291">
    <property type="entry name" value="PALP"/>
    <property type="match status" value="1"/>
</dbReference>
<comment type="catalytic activity">
    <reaction evidence="9">
        <text>(1S,2R)-1-C-(indol-3-yl)glycerol 3-phosphate + L-serine = D-glyceraldehyde 3-phosphate + L-tryptophan + H2O</text>
        <dbReference type="Rhea" id="RHEA:10532"/>
        <dbReference type="ChEBI" id="CHEBI:15377"/>
        <dbReference type="ChEBI" id="CHEBI:33384"/>
        <dbReference type="ChEBI" id="CHEBI:57912"/>
        <dbReference type="ChEBI" id="CHEBI:58866"/>
        <dbReference type="ChEBI" id="CHEBI:59776"/>
        <dbReference type="EC" id="4.2.1.20"/>
    </reaction>
</comment>
<evidence type="ECO:0000259" key="10">
    <source>
        <dbReference type="Pfam" id="PF00291"/>
    </source>
</evidence>
<dbReference type="InterPro" id="IPR036052">
    <property type="entry name" value="TrpB-like_PALP_sf"/>
</dbReference>
<evidence type="ECO:0000256" key="4">
    <source>
        <dbReference type="ARBA" id="ARBA00022605"/>
    </source>
</evidence>
<dbReference type="GO" id="GO:0005737">
    <property type="term" value="C:cytoplasm"/>
    <property type="evidence" value="ECO:0007669"/>
    <property type="project" value="TreeGrafter"/>
</dbReference>
<dbReference type="GO" id="GO:0004834">
    <property type="term" value="F:tryptophan synthase activity"/>
    <property type="evidence" value="ECO:0007669"/>
    <property type="project" value="UniProtKB-EC"/>
</dbReference>
<comment type="cofactor">
    <cofactor evidence="1">
        <name>pyridoxal 5'-phosphate</name>
        <dbReference type="ChEBI" id="CHEBI:597326"/>
    </cofactor>
</comment>
<keyword evidence="5" id="KW-0822">Tryptophan biosynthesis</keyword>
<evidence type="ECO:0000256" key="3">
    <source>
        <dbReference type="ARBA" id="ARBA00012043"/>
    </source>
</evidence>
<dbReference type="SUPFAM" id="SSF53686">
    <property type="entry name" value="Tryptophan synthase beta subunit-like PLP-dependent enzymes"/>
    <property type="match status" value="1"/>
</dbReference>
<evidence type="ECO:0000256" key="6">
    <source>
        <dbReference type="ARBA" id="ARBA00022898"/>
    </source>
</evidence>
<dbReference type="AlphaFoldDB" id="A0A160V8J7"/>
<evidence type="ECO:0000256" key="5">
    <source>
        <dbReference type="ARBA" id="ARBA00022822"/>
    </source>
</evidence>
<keyword evidence="8 11" id="KW-0456">Lyase</keyword>
<dbReference type="PANTHER" id="PTHR48077:SF3">
    <property type="entry name" value="TRYPTOPHAN SYNTHASE"/>
    <property type="match status" value="1"/>
</dbReference>
<evidence type="ECO:0000256" key="1">
    <source>
        <dbReference type="ARBA" id="ARBA00001933"/>
    </source>
</evidence>
<keyword evidence="4" id="KW-0028">Amino-acid biosynthesis</keyword>
<evidence type="ECO:0000313" key="11">
    <source>
        <dbReference type="EMBL" id="CUV02304.1"/>
    </source>
</evidence>
<sequence>MATRNQTTLPDDRGRFGDFGGKFVPETLMAALDQLEAAYWEVKEDNDFQDKLTHLLRTYAGRPTALYYAENLSRHVGGARIYLKREDLAHTGAHKINNGLGQALLAQHMGKKRIIAETGAGQHGVASATACAMLGLECYVYLGEEYIRRQSLNVYRMWWLEAEVISVKSGTRTLKDAINEAIRDWVTNVDTTH</sequence>
<dbReference type="PROSITE" id="PS00168">
    <property type="entry name" value="TRP_SYNTHASE_BETA"/>
    <property type="match status" value="1"/>
</dbReference>
<dbReference type="InterPro" id="IPR001926">
    <property type="entry name" value="TrpB-like_PALP"/>
</dbReference>
<dbReference type="PANTHER" id="PTHR48077">
    <property type="entry name" value="TRYPTOPHAN SYNTHASE-RELATED"/>
    <property type="match status" value="1"/>
</dbReference>
<feature type="domain" description="Tryptophan synthase beta chain-like PALP" evidence="10">
    <location>
        <begin position="59"/>
        <end position="184"/>
    </location>
</feature>
<reference evidence="11" key="1">
    <citation type="submission" date="2015-10" db="EMBL/GenBank/DDBJ databases">
        <authorList>
            <person name="Gilbert D.G."/>
        </authorList>
    </citation>
    <scope>NUCLEOTIDE SEQUENCE</scope>
</reference>
<dbReference type="InterPro" id="IPR023026">
    <property type="entry name" value="Trp_synth_beta/beta-like"/>
</dbReference>
<keyword evidence="6" id="KW-0663">Pyridoxal phosphate</keyword>
<gene>
    <name evidence="11" type="ORF">MGWOODY_Clf253</name>
</gene>